<dbReference type="RefSeq" id="WP_354464455.1">
    <property type="nucleotide sequence ID" value="NZ_JBEWSZ010000008.1"/>
</dbReference>
<dbReference type="Proteomes" id="UP001548832">
    <property type="component" value="Unassembled WGS sequence"/>
</dbReference>
<name>A0ABV2DQF9_9HYPH</name>
<reference evidence="1 2" key="1">
    <citation type="submission" date="2024-06" db="EMBL/GenBank/DDBJ databases">
        <authorList>
            <person name="Kim D.-U."/>
        </authorList>
    </citation>
    <scope>NUCLEOTIDE SEQUENCE [LARGE SCALE GENOMIC DNA]</scope>
    <source>
        <strain evidence="1 2">KACC15460</strain>
    </source>
</reference>
<evidence type="ECO:0000313" key="2">
    <source>
        <dbReference type="Proteomes" id="UP001548832"/>
    </source>
</evidence>
<sequence>MMLEKLRACWGFTPTVDRNVALVEGFLKGMRFADLAQEHDLSTSRVRQIIERADRLVGGGILTEAKPSKASPRTEFMVDYPYVWNLAQMHRLGSVTPHHFFTELERAGSLERLVDMMKRLPSRARTTRELVRLVWLKEKGESPWPAMKRSSIAIVQPTCPVDHPDRGLQCQLALEPAVQQLVERAAESGWTEDEIARALLELAGARLKSSSANCATERAIDRARR</sequence>
<gene>
    <name evidence="1" type="ORF">ABVQ20_35355</name>
</gene>
<keyword evidence="2" id="KW-1185">Reference proteome</keyword>
<protein>
    <recommendedName>
        <fullName evidence="3">RNA polymerase sigma-70 region 4 domain-containing protein</fullName>
    </recommendedName>
</protein>
<evidence type="ECO:0000313" key="1">
    <source>
        <dbReference type="EMBL" id="MET2832233.1"/>
    </source>
</evidence>
<proteinExistence type="predicted"/>
<accession>A0ABV2DQF9</accession>
<organism evidence="1 2">
    <name type="scientific">Mesorhizobium shangrilense</name>
    <dbReference type="NCBI Taxonomy" id="460060"/>
    <lineage>
        <taxon>Bacteria</taxon>
        <taxon>Pseudomonadati</taxon>
        <taxon>Pseudomonadota</taxon>
        <taxon>Alphaproteobacteria</taxon>
        <taxon>Hyphomicrobiales</taxon>
        <taxon>Phyllobacteriaceae</taxon>
        <taxon>Mesorhizobium</taxon>
    </lineage>
</organism>
<dbReference type="EMBL" id="JBEWSZ010000008">
    <property type="protein sequence ID" value="MET2832233.1"/>
    <property type="molecule type" value="Genomic_DNA"/>
</dbReference>
<comment type="caution">
    <text evidence="1">The sequence shown here is derived from an EMBL/GenBank/DDBJ whole genome shotgun (WGS) entry which is preliminary data.</text>
</comment>
<evidence type="ECO:0008006" key="3">
    <source>
        <dbReference type="Google" id="ProtNLM"/>
    </source>
</evidence>